<keyword evidence="4" id="KW-1185">Reference proteome</keyword>
<proteinExistence type="inferred from homology"/>
<dbReference type="SMART" id="SM00507">
    <property type="entry name" value="HNHc"/>
    <property type="match status" value="1"/>
</dbReference>
<feature type="domain" description="HNH nuclease" evidence="2">
    <location>
        <begin position="345"/>
        <end position="398"/>
    </location>
</feature>
<dbReference type="CDD" id="cd00085">
    <property type="entry name" value="HNHc"/>
    <property type="match status" value="1"/>
</dbReference>
<evidence type="ECO:0000256" key="1">
    <source>
        <dbReference type="ARBA" id="ARBA00023450"/>
    </source>
</evidence>
<organism evidence="3 4">
    <name type="scientific">Nocardioides koreensis</name>
    <dbReference type="NCBI Taxonomy" id="433651"/>
    <lineage>
        <taxon>Bacteria</taxon>
        <taxon>Bacillati</taxon>
        <taxon>Actinomycetota</taxon>
        <taxon>Actinomycetes</taxon>
        <taxon>Propionibacteriales</taxon>
        <taxon>Nocardioidaceae</taxon>
        <taxon>Nocardioides</taxon>
    </lineage>
</organism>
<evidence type="ECO:0000259" key="2">
    <source>
        <dbReference type="SMART" id="SM00507"/>
    </source>
</evidence>
<dbReference type="InterPro" id="IPR002711">
    <property type="entry name" value="HNH"/>
</dbReference>
<accession>A0ABN3A9A6</accession>
<dbReference type="InterPro" id="IPR003870">
    <property type="entry name" value="DUF222"/>
</dbReference>
<dbReference type="Pfam" id="PF02720">
    <property type="entry name" value="DUF222"/>
    <property type="match status" value="1"/>
</dbReference>
<comment type="similarity">
    <text evidence="1">Belongs to the Rv1128c/1148c/1588c/1702c/1945/3466 family.</text>
</comment>
<dbReference type="Proteomes" id="UP001501771">
    <property type="component" value="Unassembled WGS sequence"/>
</dbReference>
<comment type="caution">
    <text evidence="3">The sequence shown here is derived from an EMBL/GenBank/DDBJ whole genome shotgun (WGS) entry which is preliminary data.</text>
</comment>
<dbReference type="Pfam" id="PF01844">
    <property type="entry name" value="HNH"/>
    <property type="match status" value="1"/>
</dbReference>
<name>A0ABN3A9A6_9ACTN</name>
<sequence length="420" mass="45480">MADLQSTFDHPVLTCAAEIGAALDLVAAVDPMSLPTAAKAEALVELSRLADRLHGLHLRVLAGADDVALDAGMRSAASWLAHQVRGARGPMTAQGRLAQSLESRWCGLREALQSGLVNVEQTRVIAAALDALPTDLAPTILAKAEAHLIAEAGHFGPKRLRILGTKVLETVAPDEFDDQERRKLEDEERRARQTTRLTMRRRGDGTTDIRIRVSDAVAGRLKTYLEAYASPRRGHLVPDADRADTATGQRVPYPVLLGQAFCSLLEAVPSRRLPHHGGASTSVIVTIDLAALRDQVGAAGLNTGDRISAGEAMRLACNASIMPLVLDGKGQPLHLGREKRLFDKAQRIAMAVRDGECRADGCDIPAAWTEAHHLTPWSGGGRTDIEDGVLLCPWHHHRAHDPGYLLSRMPNGDVRFRRRT</sequence>
<evidence type="ECO:0000313" key="4">
    <source>
        <dbReference type="Proteomes" id="UP001501771"/>
    </source>
</evidence>
<dbReference type="Gene3D" id="1.10.30.50">
    <property type="match status" value="1"/>
</dbReference>
<dbReference type="InterPro" id="IPR003615">
    <property type="entry name" value="HNH_nuc"/>
</dbReference>
<dbReference type="EMBL" id="BAAAQR010000021">
    <property type="protein sequence ID" value="GAA2156692.1"/>
    <property type="molecule type" value="Genomic_DNA"/>
</dbReference>
<gene>
    <name evidence="3" type="ORF">GCM10009844_45180</name>
</gene>
<protein>
    <recommendedName>
        <fullName evidence="2">HNH nuclease domain-containing protein</fullName>
    </recommendedName>
</protein>
<evidence type="ECO:0000313" key="3">
    <source>
        <dbReference type="EMBL" id="GAA2156692.1"/>
    </source>
</evidence>
<dbReference type="RefSeq" id="WP_344158230.1">
    <property type="nucleotide sequence ID" value="NZ_BAAAQR010000021.1"/>
</dbReference>
<reference evidence="3 4" key="1">
    <citation type="journal article" date="2019" name="Int. J. Syst. Evol. Microbiol.">
        <title>The Global Catalogue of Microorganisms (GCM) 10K type strain sequencing project: providing services to taxonomists for standard genome sequencing and annotation.</title>
        <authorList>
            <consortium name="The Broad Institute Genomics Platform"/>
            <consortium name="The Broad Institute Genome Sequencing Center for Infectious Disease"/>
            <person name="Wu L."/>
            <person name="Ma J."/>
        </authorList>
    </citation>
    <scope>NUCLEOTIDE SEQUENCE [LARGE SCALE GENOMIC DNA]</scope>
    <source>
        <strain evidence="3 4">JCM 16022</strain>
    </source>
</reference>